<protein>
    <recommendedName>
        <fullName evidence="1">Dinitrogenase iron-molybdenum cofactor biosynthesis domain-containing protein</fullName>
    </recommendedName>
</protein>
<organism evidence="2 3">
    <name type="scientific">candidate division Kazan bacterium</name>
    <dbReference type="NCBI Taxonomy" id="2202143"/>
    <lineage>
        <taxon>Bacteria</taxon>
        <taxon>Bacteria division Kazan-3B-28</taxon>
    </lineage>
</organism>
<feature type="domain" description="Dinitrogenase iron-molybdenum cofactor biosynthesis" evidence="1">
    <location>
        <begin position="13"/>
        <end position="101"/>
    </location>
</feature>
<gene>
    <name evidence="2" type="ORF">DRH29_02145</name>
</gene>
<dbReference type="PANTHER" id="PTHR42983">
    <property type="entry name" value="DINITROGENASE IRON-MOLYBDENUM COFACTOR PROTEIN-RELATED"/>
    <property type="match status" value="1"/>
</dbReference>
<comment type="caution">
    <text evidence="2">The sequence shown here is derived from an EMBL/GenBank/DDBJ whole genome shotgun (WGS) entry which is preliminary data.</text>
</comment>
<dbReference type="Gene3D" id="3.30.420.130">
    <property type="entry name" value="Dinitrogenase iron-molybdenum cofactor biosynthesis domain"/>
    <property type="match status" value="1"/>
</dbReference>
<evidence type="ECO:0000259" key="1">
    <source>
        <dbReference type="Pfam" id="PF02579"/>
    </source>
</evidence>
<evidence type="ECO:0000313" key="3">
    <source>
        <dbReference type="Proteomes" id="UP000281261"/>
    </source>
</evidence>
<dbReference type="Proteomes" id="UP000281261">
    <property type="component" value="Unassembled WGS sequence"/>
</dbReference>
<dbReference type="InterPro" id="IPR036105">
    <property type="entry name" value="DiNase_FeMo-co_biosyn_sf"/>
</dbReference>
<proteinExistence type="predicted"/>
<evidence type="ECO:0000313" key="2">
    <source>
        <dbReference type="EMBL" id="RLC37378.1"/>
    </source>
</evidence>
<dbReference type="EMBL" id="QMNG01000005">
    <property type="protein sequence ID" value="RLC37378.1"/>
    <property type="molecule type" value="Genomic_DNA"/>
</dbReference>
<accession>A0A420ZCY3</accession>
<dbReference type="Pfam" id="PF02579">
    <property type="entry name" value="Nitro_FeMo-Co"/>
    <property type="match status" value="1"/>
</dbReference>
<dbReference type="SUPFAM" id="SSF53146">
    <property type="entry name" value="Nitrogenase accessory factor-like"/>
    <property type="match status" value="1"/>
</dbReference>
<dbReference type="AlphaFoldDB" id="A0A420ZCY3"/>
<reference evidence="2 3" key="1">
    <citation type="submission" date="2018-06" db="EMBL/GenBank/DDBJ databases">
        <title>Extensive metabolic versatility and redundancy in microbially diverse, dynamic hydrothermal sediments.</title>
        <authorList>
            <person name="Dombrowski N."/>
            <person name="Teske A."/>
            <person name="Baker B.J."/>
        </authorList>
    </citation>
    <scope>NUCLEOTIDE SEQUENCE [LARGE SCALE GENOMIC DNA]</scope>
    <source>
        <strain evidence="2">B79_G16</strain>
    </source>
</reference>
<dbReference type="InterPro" id="IPR003731">
    <property type="entry name" value="Di-Nase_FeMo-co_biosynth"/>
</dbReference>
<sequence>MKIAVAATNKNKNSEISPLGGRAPFYLIFNEKGELLDSLSNPFAVGGGGAGFAVAKMLADRKIDTVIAGGFGSNMIGALEERGLKYYEMSGNAQKAVSKAIS</sequence>
<name>A0A420ZCY3_UNCK3</name>
<dbReference type="PANTHER" id="PTHR42983:SF1">
    <property type="entry name" value="IRON-MOLYBDENUM PROTEIN"/>
    <property type="match status" value="1"/>
</dbReference>